<dbReference type="EC" id="3.2.1.40" evidence="2"/>
<gene>
    <name evidence="8" type="ORF">GFD22_02655</name>
</gene>
<dbReference type="GO" id="GO:0030596">
    <property type="term" value="F:alpha-L-rhamnosidase activity"/>
    <property type="evidence" value="ECO:0007669"/>
    <property type="project" value="UniProtKB-EC"/>
</dbReference>
<evidence type="ECO:0000313" key="9">
    <source>
        <dbReference type="Proteomes" id="UP000469763"/>
    </source>
</evidence>
<feature type="compositionally biased region" description="Low complexity" evidence="4">
    <location>
        <begin position="179"/>
        <end position="212"/>
    </location>
</feature>
<dbReference type="Pfam" id="PF17390">
    <property type="entry name" value="Bac_rhamnosid_C"/>
    <property type="match status" value="1"/>
</dbReference>
<reference evidence="8 9" key="1">
    <citation type="submission" date="2019-10" db="EMBL/GenBank/DDBJ databases">
        <title>Bifidobacterium from non-human primates.</title>
        <authorList>
            <person name="Modesto M."/>
        </authorList>
    </citation>
    <scope>NUCLEOTIDE SEQUENCE [LARGE SCALE GENOMIC DNA]</scope>
    <source>
        <strain evidence="8 9">TREC</strain>
    </source>
</reference>
<feature type="domain" description="Alpha-L-rhamnosidase concanavalin-like" evidence="5">
    <location>
        <begin position="454"/>
        <end position="543"/>
    </location>
</feature>
<dbReference type="Gene3D" id="2.60.120.260">
    <property type="entry name" value="Galactose-binding domain-like"/>
    <property type="match status" value="2"/>
</dbReference>
<dbReference type="Gene3D" id="1.50.10.10">
    <property type="match status" value="1"/>
</dbReference>
<keyword evidence="9" id="KW-1185">Reference proteome</keyword>
<evidence type="ECO:0000259" key="5">
    <source>
        <dbReference type="Pfam" id="PF05592"/>
    </source>
</evidence>
<evidence type="ECO:0000256" key="3">
    <source>
        <dbReference type="ARBA" id="ARBA00022801"/>
    </source>
</evidence>
<feature type="domain" description="Alpha-L-rhamnosidase C-terminal" evidence="7">
    <location>
        <begin position="900"/>
        <end position="970"/>
    </location>
</feature>
<feature type="region of interest" description="Disordered" evidence="4">
    <location>
        <begin position="178"/>
        <end position="214"/>
    </location>
</feature>
<evidence type="ECO:0000256" key="1">
    <source>
        <dbReference type="ARBA" id="ARBA00001445"/>
    </source>
</evidence>
<dbReference type="PANTHER" id="PTHR33307">
    <property type="entry name" value="ALPHA-RHAMNOSIDASE (EUROFUNG)"/>
    <property type="match status" value="1"/>
</dbReference>
<dbReference type="InterPro" id="IPR035396">
    <property type="entry name" value="Bac_rhamnosid6H"/>
</dbReference>
<dbReference type="PANTHER" id="PTHR33307:SF6">
    <property type="entry name" value="ALPHA-RHAMNOSIDASE (EUROFUNG)-RELATED"/>
    <property type="match status" value="1"/>
</dbReference>
<accession>A0A7K3TI08</accession>
<dbReference type="RefSeq" id="WP_163200816.1">
    <property type="nucleotide sequence ID" value="NZ_WHZY01000003.1"/>
</dbReference>
<dbReference type="Pfam" id="PF05592">
    <property type="entry name" value="Bac_rhamnosid"/>
    <property type="match status" value="1"/>
</dbReference>
<dbReference type="Proteomes" id="UP000469763">
    <property type="component" value="Unassembled WGS sequence"/>
</dbReference>
<dbReference type="AlphaFoldDB" id="A0A7K3TI08"/>
<organism evidence="8 9">
    <name type="scientific">Bifidobacterium avesanii</name>
    <dbReference type="NCBI Taxonomy" id="1798157"/>
    <lineage>
        <taxon>Bacteria</taxon>
        <taxon>Bacillati</taxon>
        <taxon>Actinomycetota</taxon>
        <taxon>Actinomycetes</taxon>
        <taxon>Bifidobacteriales</taxon>
        <taxon>Bifidobacteriaceae</taxon>
        <taxon>Bifidobacterium</taxon>
    </lineage>
</organism>
<comment type="caution">
    <text evidence="8">The sequence shown here is derived from an EMBL/GenBank/DDBJ whole genome shotgun (WGS) entry which is preliminary data.</text>
</comment>
<protein>
    <recommendedName>
        <fullName evidence="2">alpha-L-rhamnosidase</fullName>
        <ecNumber evidence="2">3.2.1.40</ecNumber>
    </recommendedName>
</protein>
<feature type="domain" description="Alpha-L-rhamnosidase six-hairpin glycosidase" evidence="6">
    <location>
        <begin position="568"/>
        <end position="895"/>
    </location>
</feature>
<keyword evidence="3" id="KW-0378">Hydrolase</keyword>
<dbReference type="EMBL" id="WHZY01000003">
    <property type="protein sequence ID" value="NEG77893.1"/>
    <property type="molecule type" value="Genomic_DNA"/>
</dbReference>
<dbReference type="GO" id="GO:0005975">
    <property type="term" value="P:carbohydrate metabolic process"/>
    <property type="evidence" value="ECO:0007669"/>
    <property type="project" value="InterPro"/>
</dbReference>
<dbReference type="Gene3D" id="2.60.420.10">
    <property type="entry name" value="Maltose phosphorylase, domain 3"/>
    <property type="match status" value="1"/>
</dbReference>
<dbReference type="InterPro" id="IPR035398">
    <property type="entry name" value="Bac_rhamnosid_C"/>
</dbReference>
<name>A0A7K3TI08_9BIFI</name>
<evidence type="ECO:0000259" key="6">
    <source>
        <dbReference type="Pfam" id="PF17389"/>
    </source>
</evidence>
<evidence type="ECO:0000256" key="4">
    <source>
        <dbReference type="SAM" id="MobiDB-lite"/>
    </source>
</evidence>
<proteinExistence type="predicted"/>
<dbReference type="InterPro" id="IPR012341">
    <property type="entry name" value="6hp_glycosidase-like_sf"/>
</dbReference>
<evidence type="ECO:0000313" key="8">
    <source>
        <dbReference type="EMBL" id="NEG77893.1"/>
    </source>
</evidence>
<dbReference type="InterPro" id="IPR008928">
    <property type="entry name" value="6-hairpin_glycosidase_sf"/>
</dbReference>
<evidence type="ECO:0000259" key="7">
    <source>
        <dbReference type="Pfam" id="PF17390"/>
    </source>
</evidence>
<dbReference type="InterPro" id="IPR016007">
    <property type="entry name" value="Alpha_rhamnosid"/>
</dbReference>
<dbReference type="InterPro" id="IPR008902">
    <property type="entry name" value="Rhamnosid_concanavalin"/>
</dbReference>
<comment type="catalytic activity">
    <reaction evidence="1">
        <text>Hydrolysis of terminal non-reducing alpha-L-rhamnose residues in alpha-L-rhamnosides.</text>
        <dbReference type="EC" id="3.2.1.40"/>
    </reaction>
</comment>
<dbReference type="Pfam" id="PF17389">
    <property type="entry name" value="Bac_rhamnosid6H"/>
    <property type="match status" value="1"/>
</dbReference>
<dbReference type="SUPFAM" id="SSF48208">
    <property type="entry name" value="Six-hairpin glycosidases"/>
    <property type="match status" value="1"/>
</dbReference>
<evidence type="ECO:0000256" key="2">
    <source>
        <dbReference type="ARBA" id="ARBA00012652"/>
    </source>
</evidence>
<sequence>MGDSESLHAQAITHIRINERIEPVDLEPGAPVRVRWWPESDARPGRTAWRVVVYDRPVEEGTEGTENTEGNAENVLGNAGERMADAVDDIARDNAENAAAYASAAQTSAATPIWRSETTGEPSLELSGFAAAPSARYWLVVESTEDGARPTFHPASAPVTFGTAPAADDWQATPIWADPATAASPSGPIASAATAASPSAATASTDDGTPAPVFSHLAQESSDAGDAFFQRPTIKQTEHNGLGWAFLRGVFDLPDEPVRWATLHMTAASVKPGRQFVYRAWLNGTFVGLGPTFPIGDEARTDGFDVTDLIVRGGRNAIGVVAWTLEDQRFLAQLDLGLADGRTLHFGTDGEHWTGIVGNGAYPDSLSTGTQYCESPAEDLVASRYPFALSDPDWIPTATPDGATSSAATPDATVAAGAADWPAAVAKPPFAKLAPTPTDKVQVGYEPVDSVTLTDDNRVIIDFGRAWMGGVRLALDAERGVAFRIRYGEVLNPDGGVKYQLSAFNTYEETWRIPAGSPAVESWGLKVFRYVEIIGADDDASQAAVRWIAAHPESVDAAAIEYPFDESAAGFEADNRTLNTVWRFCRNTIEAFNGPIYADSWTRERAAYEADAWLQWRSHLLLDDAPSLGAYSVDYLIANRTWPTEWPLYLILAVHDGWMATGDPTQARREYDRLVGLLPERYLDAESGLIVKDPGDSSVMDGDLVDWPPVERDGFAFGRVNTVVNALASQAYADMAELARALGRDDDADRFARTAGRMRAAIHERLFDDFQGAYVDGLDTGADGKPLDHASEHASAFALAFAEVPADRVTRIGHFLEAKGMACSVYTAAVLLEGLYRAGFGRLANRLVASHDRPRSWWNMILAGAGGTSEGWDVSIKGNTTYSHPWAASPAFLLPQGMLGIRPLEPGYRTFAVRPQLEPNHEAEARVPTPYGPIAVHARRGAGKDDPTALTLTVPAFATAEVTLDASAAPVTVEGPARVTL</sequence>